<dbReference type="EMBL" id="BJYJ01000004">
    <property type="protein sequence ID" value="GEN75435.1"/>
    <property type="molecule type" value="Genomic_DNA"/>
</dbReference>
<reference evidence="2 3" key="1">
    <citation type="submission" date="2019-07" db="EMBL/GenBank/DDBJ databases">
        <title>Whole genome shotgun sequence of Chryseobacterium hagamense NBRC 105253.</title>
        <authorList>
            <person name="Hosoyama A."/>
            <person name="Uohara A."/>
            <person name="Ohji S."/>
            <person name="Ichikawa N."/>
        </authorList>
    </citation>
    <scope>NUCLEOTIDE SEQUENCE [LARGE SCALE GENOMIC DNA]</scope>
    <source>
        <strain evidence="2 3">NBRC 105253</strain>
    </source>
</reference>
<gene>
    <name evidence="2" type="ORF">CHA01nite_11750</name>
</gene>
<dbReference type="Proteomes" id="UP000321863">
    <property type="component" value="Unassembled WGS sequence"/>
</dbReference>
<protein>
    <recommendedName>
        <fullName evidence="1">Lantibiotic dehydratase N-terminal domain-containing protein</fullName>
    </recommendedName>
</protein>
<organism evidence="2 3">
    <name type="scientific">Chryseobacterium hagamense</name>
    <dbReference type="NCBI Taxonomy" id="395935"/>
    <lineage>
        <taxon>Bacteria</taxon>
        <taxon>Pseudomonadati</taxon>
        <taxon>Bacteroidota</taxon>
        <taxon>Flavobacteriia</taxon>
        <taxon>Flavobacteriales</taxon>
        <taxon>Weeksellaceae</taxon>
        <taxon>Chryseobacterium group</taxon>
        <taxon>Chryseobacterium</taxon>
    </lineage>
</organism>
<feature type="domain" description="Lantibiotic dehydratase N-terminal" evidence="1">
    <location>
        <begin position="2"/>
        <end position="279"/>
    </location>
</feature>
<evidence type="ECO:0000259" key="1">
    <source>
        <dbReference type="Pfam" id="PF04738"/>
    </source>
</evidence>
<proteinExistence type="predicted"/>
<comment type="caution">
    <text evidence="2">The sequence shown here is derived from an EMBL/GenBank/DDBJ whole genome shotgun (WGS) entry which is preliminary data.</text>
</comment>
<sequence length="282" mass="32559">MLNALDTEIGVGYIQNNSGIHPYLEDLKFQGSGKKQNLQLTLNSIHLILNERLQKALLEQQYKIELTDADFKDLKEENWDDLPATISFMAEIFSEGDQEKMILNGSTGKSAANLLGRFCSEKSQVRDLTKNIAKKEEAFYKNYTLAEIIHLPEARIGNIVRRPTLREYEIPFLAQSVLSADHQISVEDLFISVKNNRIVLRSRKLNKEVKPYLTNAHNYSNNTLPVYHFLCDLQSQDIRSGLYFNWGGLEHIYKFLPRVKYNNIVLSKAQWKITEKDLAFFI</sequence>
<dbReference type="InterPro" id="IPR006827">
    <property type="entry name" value="Lant_deHydtase_N"/>
</dbReference>
<dbReference type="AlphaFoldDB" id="A0A511YJQ8"/>
<dbReference type="Pfam" id="PF04738">
    <property type="entry name" value="Lant_dehydr_N"/>
    <property type="match status" value="1"/>
</dbReference>
<accession>A0A511YJQ8</accession>
<keyword evidence="3" id="KW-1185">Reference proteome</keyword>
<evidence type="ECO:0000313" key="3">
    <source>
        <dbReference type="Proteomes" id="UP000321863"/>
    </source>
</evidence>
<evidence type="ECO:0000313" key="2">
    <source>
        <dbReference type="EMBL" id="GEN75435.1"/>
    </source>
</evidence>
<name>A0A511YJQ8_9FLAO</name>